<name>A0ABS0L6K5_9BACT</name>
<reference evidence="2 3" key="1">
    <citation type="submission" date="2020-11" db="EMBL/GenBank/DDBJ databases">
        <title>Hymenobacter sp.</title>
        <authorList>
            <person name="Kim M.K."/>
        </authorList>
    </citation>
    <scope>NUCLEOTIDE SEQUENCE [LARGE SCALE GENOMIC DNA]</scope>
    <source>
        <strain evidence="2 3">BT594</strain>
    </source>
</reference>
<keyword evidence="1" id="KW-0472">Membrane</keyword>
<feature type="transmembrane region" description="Helical" evidence="1">
    <location>
        <begin position="88"/>
        <end position="111"/>
    </location>
</feature>
<protein>
    <recommendedName>
        <fullName evidence="4">HPP family protein</fullName>
    </recommendedName>
</protein>
<feature type="transmembrane region" description="Helical" evidence="1">
    <location>
        <begin position="61"/>
        <end position="82"/>
    </location>
</feature>
<evidence type="ECO:0000313" key="2">
    <source>
        <dbReference type="EMBL" id="MBG8555555.1"/>
    </source>
</evidence>
<evidence type="ECO:0008006" key="4">
    <source>
        <dbReference type="Google" id="ProtNLM"/>
    </source>
</evidence>
<accession>A0ABS0L6K5</accession>
<evidence type="ECO:0000256" key="1">
    <source>
        <dbReference type="SAM" id="Phobius"/>
    </source>
</evidence>
<dbReference type="Proteomes" id="UP000601099">
    <property type="component" value="Unassembled WGS sequence"/>
</dbReference>
<proteinExistence type="predicted"/>
<keyword evidence="3" id="KW-1185">Reference proteome</keyword>
<evidence type="ECO:0000313" key="3">
    <source>
        <dbReference type="Proteomes" id="UP000601099"/>
    </source>
</evidence>
<dbReference type="EMBL" id="JADWYK010000014">
    <property type="protein sequence ID" value="MBG8555555.1"/>
    <property type="molecule type" value="Genomic_DNA"/>
</dbReference>
<organism evidence="2 3">
    <name type="scientific">Hymenobacter guriensis</name>
    <dbReference type="NCBI Taxonomy" id="2793065"/>
    <lineage>
        <taxon>Bacteria</taxon>
        <taxon>Pseudomonadati</taxon>
        <taxon>Bacteroidota</taxon>
        <taxon>Cytophagia</taxon>
        <taxon>Cytophagales</taxon>
        <taxon>Hymenobacteraceae</taxon>
        <taxon>Hymenobacter</taxon>
    </lineage>
</organism>
<feature type="transmembrane region" description="Helical" evidence="1">
    <location>
        <begin position="141"/>
        <end position="158"/>
    </location>
</feature>
<sequence>MRKFSFVLSFLTATFYFILASLVEYSETAKEVFSTLMLFLPGLTFPLASTNLYSKFPNINPILLITHCFCSILIYHGAVWAYSAEQEYFLMPLVGGFAGSFAYSIVTILLLKAPLEKSNVMLAALASGLVFIPYLSFHNMIALGFALFSWTMINWFIIERKRTITNVVLTKYGQL</sequence>
<keyword evidence="1" id="KW-0812">Transmembrane</keyword>
<comment type="caution">
    <text evidence="2">The sequence shown here is derived from an EMBL/GenBank/DDBJ whole genome shotgun (WGS) entry which is preliminary data.</text>
</comment>
<gene>
    <name evidence="2" type="ORF">I5L79_18565</name>
</gene>
<keyword evidence="1" id="KW-1133">Transmembrane helix</keyword>
<feature type="transmembrane region" description="Helical" evidence="1">
    <location>
        <begin position="118"/>
        <end position="135"/>
    </location>
</feature>
<feature type="transmembrane region" description="Helical" evidence="1">
    <location>
        <begin position="36"/>
        <end position="54"/>
    </location>
</feature>
<dbReference type="RefSeq" id="WP_196956577.1">
    <property type="nucleotide sequence ID" value="NZ_JADWYK010000014.1"/>
</dbReference>